<feature type="domain" description="D-isomer specific 2-hydroxyacid dehydrogenase catalytic" evidence="5">
    <location>
        <begin position="4"/>
        <end position="309"/>
    </location>
</feature>
<dbReference type="Proteomes" id="UP000558284">
    <property type="component" value="Unassembled WGS sequence"/>
</dbReference>
<dbReference type="FunFam" id="3.40.50.720:FF:000203">
    <property type="entry name" value="D-3-phosphoglycerate dehydrogenase (SerA)"/>
    <property type="match status" value="1"/>
</dbReference>
<dbReference type="GO" id="GO:0051287">
    <property type="term" value="F:NAD binding"/>
    <property type="evidence" value="ECO:0007669"/>
    <property type="project" value="InterPro"/>
</dbReference>
<dbReference type="AlphaFoldDB" id="A0A838B4S3"/>
<reference evidence="7 8" key="1">
    <citation type="submission" date="2020-07" db="EMBL/GenBank/DDBJ databases">
        <title>Definition of the novel symbiovar canariense within Mesorhizobium novociceri, a new species of genus Mesorhizobium nodulating Cicer canariense in the Caldera de Taburiente National Park (La Palma, Canary Islands).</title>
        <authorList>
            <person name="Leon-Barrios M."/>
            <person name="Perez-Yepez J."/>
            <person name="Flores-Felix J.D."/>
            <person name="Ramirez-Baena M.H."/>
            <person name="Pulido-Suarez L."/>
            <person name="Igual J.M."/>
            <person name="Velazquez E."/>
            <person name="Peix A."/>
        </authorList>
    </citation>
    <scope>NUCLEOTIDE SEQUENCE [LARGE SCALE GENOMIC DNA]</scope>
    <source>
        <strain evidence="7 8">CCANP35</strain>
    </source>
</reference>
<feature type="domain" description="D-isomer specific 2-hydroxyacid dehydrogenase NAD-binding" evidence="6">
    <location>
        <begin position="106"/>
        <end position="281"/>
    </location>
</feature>
<evidence type="ECO:0000256" key="1">
    <source>
        <dbReference type="ARBA" id="ARBA00005854"/>
    </source>
</evidence>
<dbReference type="Pfam" id="PF02826">
    <property type="entry name" value="2-Hacid_dh_C"/>
    <property type="match status" value="1"/>
</dbReference>
<dbReference type="RefSeq" id="WP_181057638.1">
    <property type="nucleotide sequence ID" value="NZ_JACDTY010000004.1"/>
</dbReference>
<dbReference type="InterPro" id="IPR036291">
    <property type="entry name" value="NAD(P)-bd_dom_sf"/>
</dbReference>
<comment type="similarity">
    <text evidence="1 4">Belongs to the D-isomer specific 2-hydroxyacid dehydrogenase family.</text>
</comment>
<keyword evidence="8" id="KW-1185">Reference proteome</keyword>
<proteinExistence type="inferred from homology"/>
<dbReference type="EMBL" id="JACDTY010000004">
    <property type="protein sequence ID" value="MBA1141001.1"/>
    <property type="molecule type" value="Genomic_DNA"/>
</dbReference>
<dbReference type="PANTHER" id="PTHR42789:SF1">
    <property type="entry name" value="D-ISOMER SPECIFIC 2-HYDROXYACID DEHYDROGENASE FAMILY PROTEIN (AFU_ORTHOLOGUE AFUA_6G10090)"/>
    <property type="match status" value="1"/>
</dbReference>
<evidence type="ECO:0000259" key="6">
    <source>
        <dbReference type="Pfam" id="PF02826"/>
    </source>
</evidence>
<dbReference type="CDD" id="cd12173">
    <property type="entry name" value="PGDH_4"/>
    <property type="match status" value="1"/>
</dbReference>
<dbReference type="Pfam" id="PF00389">
    <property type="entry name" value="2-Hacid_dh"/>
    <property type="match status" value="1"/>
</dbReference>
<dbReference type="SUPFAM" id="SSF51735">
    <property type="entry name" value="NAD(P)-binding Rossmann-fold domains"/>
    <property type="match status" value="1"/>
</dbReference>
<evidence type="ECO:0000259" key="5">
    <source>
        <dbReference type="Pfam" id="PF00389"/>
    </source>
</evidence>
<protein>
    <submittedName>
        <fullName evidence="7">Hydroxyacid dehydrogenase</fullName>
    </submittedName>
</protein>
<evidence type="ECO:0000313" key="7">
    <source>
        <dbReference type="EMBL" id="MBA1141001.1"/>
    </source>
</evidence>
<evidence type="ECO:0000313" key="8">
    <source>
        <dbReference type="Proteomes" id="UP000558284"/>
    </source>
</evidence>
<sequence>MPHVLVAGKLHPAGISLLEQSAGITYDYVEEVSEPSYAPLIGKADGLVIRTQPLSAPTVEMAGRLRIVSRHGVGYDSVDLPSLNKRGITLAVVGDVNSISVAEHAMMMLLACAKHAVRGDRSVREGAWNWRNRLEASELAGKRLLILGYGRIGRHLARMVAAFSMEIAAYDPYLEKVGWPEGPAKAVSDLAPALQWADAISVHAPKGDAPMIGKREFSLMKPGAWLVNTARGGVVDETALLAALESGKVAAAGLDVFDEEPPAADNPLLSCDQVILSPHIAGLTIECGERMAVSAVQNVLDFFESRIDPMLVVNGKELNGHR</sequence>
<keyword evidence="3" id="KW-0520">NAD</keyword>
<dbReference type="SUPFAM" id="SSF52283">
    <property type="entry name" value="Formate/glycerate dehydrogenase catalytic domain-like"/>
    <property type="match status" value="1"/>
</dbReference>
<evidence type="ECO:0000256" key="4">
    <source>
        <dbReference type="RuleBase" id="RU003719"/>
    </source>
</evidence>
<dbReference type="PANTHER" id="PTHR42789">
    <property type="entry name" value="D-ISOMER SPECIFIC 2-HYDROXYACID DEHYDROGENASE FAMILY PROTEIN (AFU_ORTHOLOGUE AFUA_6G10090)"/>
    <property type="match status" value="1"/>
</dbReference>
<dbReference type="InterPro" id="IPR029753">
    <property type="entry name" value="D-isomer_DH_CS"/>
</dbReference>
<dbReference type="InterPro" id="IPR006140">
    <property type="entry name" value="D-isomer_DH_NAD-bd"/>
</dbReference>
<dbReference type="InterPro" id="IPR006139">
    <property type="entry name" value="D-isomer_2_OHA_DH_cat_dom"/>
</dbReference>
<dbReference type="InterPro" id="IPR050857">
    <property type="entry name" value="D-2-hydroxyacid_DH"/>
</dbReference>
<organism evidence="7 8">
    <name type="scientific">Mesorhizobium neociceri</name>
    <dbReference type="NCBI Taxonomy" id="1307853"/>
    <lineage>
        <taxon>Bacteria</taxon>
        <taxon>Pseudomonadati</taxon>
        <taxon>Pseudomonadota</taxon>
        <taxon>Alphaproteobacteria</taxon>
        <taxon>Hyphomicrobiales</taxon>
        <taxon>Phyllobacteriaceae</taxon>
        <taxon>Mesorhizobium</taxon>
    </lineage>
</organism>
<evidence type="ECO:0000256" key="3">
    <source>
        <dbReference type="ARBA" id="ARBA00023027"/>
    </source>
</evidence>
<dbReference type="Gene3D" id="3.40.50.720">
    <property type="entry name" value="NAD(P)-binding Rossmann-like Domain"/>
    <property type="match status" value="2"/>
</dbReference>
<comment type="caution">
    <text evidence="7">The sequence shown here is derived from an EMBL/GenBank/DDBJ whole genome shotgun (WGS) entry which is preliminary data.</text>
</comment>
<evidence type="ECO:0000256" key="2">
    <source>
        <dbReference type="ARBA" id="ARBA00023002"/>
    </source>
</evidence>
<keyword evidence="2 4" id="KW-0560">Oxidoreductase</keyword>
<gene>
    <name evidence="7" type="ORF">H0241_12125</name>
</gene>
<name>A0A838B4S3_9HYPH</name>
<accession>A0A838B4S3</accession>
<dbReference type="PROSITE" id="PS00671">
    <property type="entry name" value="D_2_HYDROXYACID_DH_3"/>
    <property type="match status" value="1"/>
</dbReference>
<dbReference type="GO" id="GO:0016616">
    <property type="term" value="F:oxidoreductase activity, acting on the CH-OH group of donors, NAD or NADP as acceptor"/>
    <property type="evidence" value="ECO:0007669"/>
    <property type="project" value="InterPro"/>
</dbReference>